<reference evidence="2" key="1">
    <citation type="journal article" date="2010" name="Science">
        <title>The genome of the Western clawed frog Xenopus tropicalis.</title>
        <authorList>
            <person name="Hellsten U."/>
            <person name="Harland R.M."/>
            <person name="Gilchrist M.J."/>
            <person name="Hendrix D."/>
            <person name="Jurka J."/>
            <person name="Kapitonov V."/>
            <person name="Ovcharenko I."/>
            <person name="Putnam N.H."/>
            <person name="Shu S."/>
            <person name="Taher L."/>
            <person name="Blitz I.L."/>
            <person name="Blumberg B."/>
            <person name="Dichmann D.S."/>
            <person name="Dubchak I."/>
            <person name="Amaya E."/>
            <person name="Detter J.C."/>
            <person name="Fletcher R."/>
            <person name="Gerhard D.S."/>
            <person name="Goodstein D."/>
            <person name="Graves T."/>
            <person name="Grigoriev I.V."/>
            <person name="Grimwood J."/>
            <person name="Kawashima T."/>
            <person name="Lindquist E."/>
            <person name="Lucas S.M."/>
            <person name="Mead P.E."/>
            <person name="Mitros T."/>
            <person name="Ogino H."/>
            <person name="Ohta Y."/>
            <person name="Poliakov A.V."/>
            <person name="Pollet N."/>
            <person name="Robert J."/>
            <person name="Salamov A."/>
            <person name="Sater A.K."/>
            <person name="Schmutz J."/>
            <person name="Terry A."/>
            <person name="Vize P.D."/>
            <person name="Warren W.C."/>
            <person name="Wells D."/>
            <person name="Wills A."/>
            <person name="Wilson R.K."/>
            <person name="Zimmerman L.B."/>
            <person name="Zorn A.M."/>
            <person name="Grainger R."/>
            <person name="Grammer T."/>
            <person name="Khokha M.K."/>
            <person name="Richardson P.M."/>
            <person name="Rokhsar D.S."/>
        </authorList>
    </citation>
    <scope>NUCLEOTIDE SEQUENCE [LARGE SCALE GENOMIC DNA]</scope>
    <source>
        <strain evidence="2">Nigerian</strain>
    </source>
</reference>
<reference evidence="4" key="3">
    <citation type="submission" date="2025-04" db="UniProtKB">
        <authorList>
            <consortium name="RefSeq"/>
        </authorList>
    </citation>
    <scope>IDENTIFICATION</scope>
    <source>
        <strain evidence="4">Nigerian</strain>
        <tissue evidence="4">Liver and blood</tissue>
    </source>
</reference>
<dbReference type="KEGG" id="xtr:100493321"/>
<feature type="compositionally biased region" description="Basic and acidic residues" evidence="1">
    <location>
        <begin position="20"/>
        <end position="30"/>
    </location>
</feature>
<organism evidence="2">
    <name type="scientific">Xenopus tropicalis</name>
    <name type="common">Western clawed frog</name>
    <name type="synonym">Silurana tropicalis</name>
    <dbReference type="NCBI Taxonomy" id="8364"/>
    <lineage>
        <taxon>Eukaryota</taxon>
        <taxon>Metazoa</taxon>
        <taxon>Chordata</taxon>
        <taxon>Craniata</taxon>
        <taxon>Vertebrata</taxon>
        <taxon>Euteleostomi</taxon>
        <taxon>Amphibia</taxon>
        <taxon>Batrachia</taxon>
        <taxon>Anura</taxon>
        <taxon>Pipoidea</taxon>
        <taxon>Pipidae</taxon>
        <taxon>Xenopodinae</taxon>
        <taxon>Xenopus</taxon>
        <taxon>Silurana</taxon>
    </lineage>
</organism>
<dbReference type="PANTHER" id="PTHR13308:SF23">
    <property type="entry name" value="NEDD4-BINDING PROTEIN 2-LIKE 2"/>
    <property type="match status" value="1"/>
</dbReference>
<gene>
    <name evidence="2 4 5" type="primary">n4bp2l2</name>
</gene>
<dbReference type="Pfam" id="PF13671">
    <property type="entry name" value="AAA_33"/>
    <property type="match status" value="1"/>
</dbReference>
<dbReference type="GO" id="GO:0000122">
    <property type="term" value="P:negative regulation of transcription by RNA polymerase II"/>
    <property type="evidence" value="ECO:0000318"/>
    <property type="project" value="GO_Central"/>
</dbReference>
<dbReference type="CTD" id="10443"/>
<dbReference type="InterPro" id="IPR026302">
    <property type="entry name" value="NEDD4-bd_p2"/>
</dbReference>
<dbReference type="Proteomes" id="UP000008143">
    <property type="component" value="Chromosome 2"/>
</dbReference>
<dbReference type="OrthoDB" id="3231855at2759"/>
<feature type="compositionally biased region" description="Basic and acidic residues" evidence="1">
    <location>
        <begin position="56"/>
        <end position="83"/>
    </location>
</feature>
<feature type="region of interest" description="Disordered" evidence="1">
    <location>
        <begin position="687"/>
        <end position="720"/>
    </location>
</feature>
<dbReference type="InterPro" id="IPR027417">
    <property type="entry name" value="P-loop_NTPase"/>
</dbReference>
<dbReference type="Ensembl" id="ENSXETT00000091439">
    <property type="protein sequence ID" value="ENSXETP00000090435"/>
    <property type="gene ID" value="ENSXETG00000037890"/>
</dbReference>
<keyword evidence="3" id="KW-1185">Reference proteome</keyword>
<dbReference type="GO" id="GO:0005634">
    <property type="term" value="C:nucleus"/>
    <property type="evidence" value="ECO:0000318"/>
    <property type="project" value="GO_Central"/>
</dbReference>
<dbReference type="AGR" id="Xenbase:XB-GENE-940670"/>
<name>A0A6I8RYP2_XENTR</name>
<dbReference type="SUPFAM" id="SSF52540">
    <property type="entry name" value="P-loop containing nucleoside triphosphate hydrolases"/>
    <property type="match status" value="1"/>
</dbReference>
<accession>A0A6I8RYP2</accession>
<feature type="region of interest" description="Disordered" evidence="1">
    <location>
        <begin position="113"/>
        <end position="144"/>
    </location>
</feature>
<dbReference type="OMA" id="FIGPVFQ"/>
<evidence type="ECO:0000313" key="2">
    <source>
        <dbReference type="Ensembl" id="ENSXETP00000090435"/>
    </source>
</evidence>
<dbReference type="Xenbase" id="XB-GENE-940670">
    <property type="gene designation" value="n4bp2l2"/>
</dbReference>
<feature type="compositionally biased region" description="Basic and acidic residues" evidence="1">
    <location>
        <begin position="121"/>
        <end position="144"/>
    </location>
</feature>
<evidence type="ECO:0000256" key="1">
    <source>
        <dbReference type="SAM" id="MobiDB-lite"/>
    </source>
</evidence>
<feature type="compositionally biased region" description="Pro residues" evidence="1">
    <location>
        <begin position="419"/>
        <end position="435"/>
    </location>
</feature>
<dbReference type="Bgee" id="ENSXETG00000037890">
    <property type="expression patterns" value="Expressed in testis and 12 other cell types or tissues"/>
</dbReference>
<feature type="region of interest" description="Disordered" evidence="1">
    <location>
        <begin position="1"/>
        <end position="91"/>
    </location>
</feature>
<sequence>MPHAENEVSWDGQDSFIEPSLKRLKPDDSGLHTSRNPAVSTKRRAKPFQPHSRYFYQEHETKTADKKSAAETEHSTLQLEKKSLHSKGTSGLGYNDAQGALFIPLESSDEENCNMPGTQHLSERPYSDRCKSNRIPKKESHSSVLEKSHVFIGPVFQPAPKTEQRSETTHEFIGPVFQTAPKAELRNEVSHAFIGPLLRQAPTEEQGIKTGSVSTSPLFQPAPIAEQGSRKSHAFIGPQCPPNPKAVLWNENVKNWTESKSPHFKISTVELGKVSGRAGAQNGMDYELRQFYKELQILEAETDDNGKESESKANDNKEFTLLNKSSQDSSTFLRHVGTPNNKAICDGQSHLRELLPYDYIKNCYLNNTVPPPRFQIQPPPRFQIQQPPHLQNQPPLHFQNQPPPHFQNHLPPNFSVSHGPPPLPPTPPYNHPVPHPIQNAFAPCTENKNIRYGHNEHQRQDQQHWNSFPIPHNAGNSNLKEGNILFLDSECGKRQQEHRFGDALGNQESHSGAAQLHNYTYVPQERHTEDDNKKTSSDERKLVLLRGLPGSGKTTLARFLLNLNPNGFVFSTDDYFCQKDGYTYDVKLLGDAHNWNQCRARRAMDDGRSPIIIDNTNIQGWEMKPYVQMAIERGYFVDFVEPDNWWKLDPLELAKRNTHRVPQEKISQMLERYEHNMTVPVVMNSVEPPHKNAHRRPPQPRPRWGASVDFSHHNRTFHNR</sequence>
<dbReference type="AlphaFoldDB" id="A0A6I8RYP2"/>
<evidence type="ECO:0000313" key="3">
    <source>
        <dbReference type="Proteomes" id="UP000008143"/>
    </source>
</evidence>
<feature type="region of interest" description="Disordered" evidence="1">
    <location>
        <begin position="385"/>
        <end position="435"/>
    </location>
</feature>
<evidence type="ECO:0000313" key="5">
    <source>
        <dbReference type="Xenbase" id="XB-GENE-940670"/>
    </source>
</evidence>
<feature type="compositionally biased region" description="Low complexity" evidence="1">
    <location>
        <begin position="385"/>
        <end position="399"/>
    </location>
</feature>
<dbReference type="GeneID" id="100493321"/>
<reference evidence="2" key="2">
    <citation type="submission" date="2020-05" db="UniProtKB">
        <authorList>
            <consortium name="Ensembl"/>
        </authorList>
    </citation>
    <scope>IDENTIFICATION</scope>
</reference>
<dbReference type="GO" id="GO:0003714">
    <property type="term" value="F:transcription corepressor activity"/>
    <property type="evidence" value="ECO:0000318"/>
    <property type="project" value="GO_Central"/>
</dbReference>
<proteinExistence type="predicted"/>
<dbReference type="Gene3D" id="3.40.50.300">
    <property type="entry name" value="P-loop containing nucleotide triphosphate hydrolases"/>
    <property type="match status" value="1"/>
</dbReference>
<dbReference type="RefSeq" id="XP_002934080.2">
    <property type="nucleotide sequence ID" value="XM_002934034.5"/>
</dbReference>
<evidence type="ECO:0000313" key="4">
    <source>
        <dbReference type="RefSeq" id="XP_002934080.2"/>
    </source>
</evidence>
<dbReference type="PANTHER" id="PTHR13308">
    <property type="entry name" value="NEDD4-BINDING PROTEIN 2-LIKE 1"/>
    <property type="match status" value="1"/>
</dbReference>
<dbReference type="GeneTree" id="ENSGT00940000161440"/>
<protein>
    <submittedName>
        <fullName evidence="2 4">NEDD4-binding protein 2-like 2</fullName>
    </submittedName>
</protein>